<keyword evidence="3" id="KW-0274">FAD</keyword>
<dbReference type="InterPro" id="IPR004113">
    <property type="entry name" value="FAD-bd_oxidored_4_C"/>
</dbReference>
<gene>
    <name evidence="6" type="ORF">US05_C0008G0023</name>
</gene>
<dbReference type="GO" id="GO:0071949">
    <property type="term" value="F:FAD binding"/>
    <property type="evidence" value="ECO:0007669"/>
    <property type="project" value="InterPro"/>
</dbReference>
<sequence>MKEEIQKFFKGEVEDDEKTLAKYSRDASIFEVKPKLVLFPRDSEDVKNLVKWVSENKDKYADPELNKDWKNLSITARCAGTDMSGGAIGESLILDFTRHMNKLIGWNQILKNSSEFDSITVQPGMFYRDFEKMTLEKGSVLPCYTASKSLNAMGGMFGNNSAGERTLKYGKTEDYILETKMVFSDGNEYVIRPLSQNELTKKITQTNLEGIIYKDIYDLINKNKEEIKDAKPKVHKNSAGYYIWNVISSPPEKDFGAFALRDIKTGDPRRIKSFSGGLFFDLNKLLVGSQGTLGIATEITFKLVPNPKYSKLVVVFMNDLASLGHLVDEILRFDPETLETYDDKTIKLAVRFFPDFFKNKGFIGIIKFMWNFLPELKMMITGGFPKLILLAEFAGEDETLINKRCILLKEKIEGFKLEVHITKSKEEAEKYWDIRRKSFSLLRKHISGLHTAPFIDDIIVRPEFLPKFFPELNGILKQYNLTYTIAGHAGDGNFHIIPLMDFSRSDTAKIIVELSEKVYNLVIKYHGSITAEHNDGLIRTPYLQKMYGEKIINLFEQIKKIFDPKNIFNLGKKVVSPDGVGTKEYVVSHIALEHNVHHEI</sequence>
<dbReference type="InterPro" id="IPR006094">
    <property type="entry name" value="Oxid_FAD_bind_N"/>
</dbReference>
<evidence type="ECO:0000313" key="6">
    <source>
        <dbReference type="EMBL" id="KKP98081.1"/>
    </source>
</evidence>
<dbReference type="Gene3D" id="1.10.45.10">
    <property type="entry name" value="Vanillyl-alcohol Oxidase, Chain A, domain 4"/>
    <property type="match status" value="1"/>
</dbReference>
<dbReference type="PANTHER" id="PTHR11748:SF119">
    <property type="entry name" value="D-2-HYDROXYGLUTARATE DEHYDROGENASE"/>
    <property type="match status" value="1"/>
</dbReference>
<dbReference type="Proteomes" id="UP000034606">
    <property type="component" value="Unassembled WGS sequence"/>
</dbReference>
<accession>A0A0G0EAH3</accession>
<dbReference type="InterPro" id="IPR016169">
    <property type="entry name" value="FAD-bd_PCMH_sub2"/>
</dbReference>
<dbReference type="Pfam" id="PF01565">
    <property type="entry name" value="FAD_binding_4"/>
    <property type="match status" value="1"/>
</dbReference>
<dbReference type="Gene3D" id="3.30.465.10">
    <property type="match status" value="2"/>
</dbReference>
<evidence type="ECO:0000256" key="3">
    <source>
        <dbReference type="ARBA" id="ARBA00022827"/>
    </source>
</evidence>
<dbReference type="Gene3D" id="3.30.70.2740">
    <property type="match status" value="1"/>
</dbReference>
<dbReference type="InterPro" id="IPR016166">
    <property type="entry name" value="FAD-bd_PCMH"/>
</dbReference>
<dbReference type="GO" id="GO:0004458">
    <property type="term" value="F:D-lactate dehydrogenase (cytochrome) activity"/>
    <property type="evidence" value="ECO:0007669"/>
    <property type="project" value="TreeGrafter"/>
</dbReference>
<dbReference type="InterPro" id="IPR036318">
    <property type="entry name" value="FAD-bd_PCMH-like_sf"/>
</dbReference>
<dbReference type="AlphaFoldDB" id="A0A0G0EAH3"/>
<dbReference type="SUPFAM" id="SSF55103">
    <property type="entry name" value="FAD-linked oxidases, C-terminal domain"/>
    <property type="match status" value="1"/>
</dbReference>
<organism evidence="6 7">
    <name type="scientific">Candidatus Nomurabacteria bacterium GW2011_GWA1_36_15</name>
    <dbReference type="NCBI Taxonomy" id="1618728"/>
    <lineage>
        <taxon>Bacteria</taxon>
        <taxon>Candidatus Nomuraibacteriota</taxon>
    </lineage>
</organism>
<evidence type="ECO:0000256" key="2">
    <source>
        <dbReference type="ARBA" id="ARBA00022630"/>
    </source>
</evidence>
<keyword evidence="4" id="KW-0560">Oxidoreductase</keyword>
<dbReference type="GO" id="GO:0008720">
    <property type="term" value="F:D-lactate dehydrogenase (NAD+) activity"/>
    <property type="evidence" value="ECO:0007669"/>
    <property type="project" value="TreeGrafter"/>
</dbReference>
<proteinExistence type="predicted"/>
<dbReference type="EMBL" id="LBRM01000008">
    <property type="protein sequence ID" value="KKP98081.1"/>
    <property type="molecule type" value="Genomic_DNA"/>
</dbReference>
<feature type="domain" description="FAD-binding PCMH-type" evidence="5">
    <location>
        <begin position="30"/>
        <end position="306"/>
    </location>
</feature>
<dbReference type="InterPro" id="IPR016171">
    <property type="entry name" value="Vanillyl_alc_oxidase_C-sub2"/>
</dbReference>
<dbReference type="PROSITE" id="PS51387">
    <property type="entry name" value="FAD_PCMH"/>
    <property type="match status" value="1"/>
</dbReference>
<evidence type="ECO:0000256" key="1">
    <source>
        <dbReference type="ARBA" id="ARBA00001974"/>
    </source>
</evidence>
<keyword evidence="2" id="KW-0285">Flavoprotein</keyword>
<dbReference type="SUPFAM" id="SSF56176">
    <property type="entry name" value="FAD-binding/transporter-associated domain-like"/>
    <property type="match status" value="1"/>
</dbReference>
<evidence type="ECO:0000313" key="7">
    <source>
        <dbReference type="Proteomes" id="UP000034606"/>
    </source>
</evidence>
<dbReference type="PANTHER" id="PTHR11748">
    <property type="entry name" value="D-LACTATE DEHYDROGENASE"/>
    <property type="match status" value="1"/>
</dbReference>
<protein>
    <submittedName>
        <fullName evidence="6">FAD linked oxidase-like protein</fullName>
    </submittedName>
</protein>
<dbReference type="InterPro" id="IPR016164">
    <property type="entry name" value="FAD-linked_Oxase-like_C"/>
</dbReference>
<comment type="cofactor">
    <cofactor evidence="1">
        <name>FAD</name>
        <dbReference type="ChEBI" id="CHEBI:57692"/>
    </cofactor>
</comment>
<comment type="caution">
    <text evidence="6">The sequence shown here is derived from an EMBL/GenBank/DDBJ whole genome shotgun (WGS) entry which is preliminary data.</text>
</comment>
<reference evidence="6 7" key="1">
    <citation type="journal article" date="2015" name="Nature">
        <title>rRNA introns, odd ribosomes, and small enigmatic genomes across a large radiation of phyla.</title>
        <authorList>
            <person name="Brown C.T."/>
            <person name="Hug L.A."/>
            <person name="Thomas B.C."/>
            <person name="Sharon I."/>
            <person name="Castelle C.J."/>
            <person name="Singh A."/>
            <person name="Wilkins M.J."/>
            <person name="Williams K.H."/>
            <person name="Banfield J.F."/>
        </authorList>
    </citation>
    <scope>NUCLEOTIDE SEQUENCE [LARGE SCALE GENOMIC DNA]</scope>
</reference>
<name>A0A0G0EAH3_9BACT</name>
<dbReference type="Pfam" id="PF02913">
    <property type="entry name" value="FAD-oxidase_C"/>
    <property type="match status" value="1"/>
</dbReference>
<evidence type="ECO:0000259" key="5">
    <source>
        <dbReference type="PROSITE" id="PS51387"/>
    </source>
</evidence>
<evidence type="ECO:0000256" key="4">
    <source>
        <dbReference type="ARBA" id="ARBA00023002"/>
    </source>
</evidence>
<dbReference type="GO" id="GO:1903457">
    <property type="term" value="P:lactate catabolic process"/>
    <property type="evidence" value="ECO:0007669"/>
    <property type="project" value="TreeGrafter"/>
</dbReference>